<dbReference type="RefSeq" id="WP_213513449.1">
    <property type="nucleotide sequence ID" value="NZ_BOSE01000001.1"/>
</dbReference>
<dbReference type="Proteomes" id="UP000683139">
    <property type="component" value="Unassembled WGS sequence"/>
</dbReference>
<keyword evidence="7 14" id="KW-0274">FAD</keyword>
<dbReference type="Pfam" id="PF02852">
    <property type="entry name" value="Pyr_redox_dim"/>
    <property type="match status" value="1"/>
</dbReference>
<dbReference type="InterPro" id="IPR016156">
    <property type="entry name" value="FAD/NAD-linked_Rdtase_dimer_sf"/>
</dbReference>
<dbReference type="Gene3D" id="3.30.390.30">
    <property type="match status" value="1"/>
</dbReference>
<dbReference type="AlphaFoldDB" id="A0A919YNB1"/>
<dbReference type="Gene3D" id="3.50.50.60">
    <property type="entry name" value="FAD/NAD(P)-binding domain"/>
    <property type="match status" value="2"/>
</dbReference>
<evidence type="ECO:0000313" key="20">
    <source>
        <dbReference type="Proteomes" id="UP000683139"/>
    </source>
</evidence>
<comment type="miscellaneous">
    <text evidence="16">The active site is a redox-active disulfide bond.</text>
</comment>
<evidence type="ECO:0000259" key="17">
    <source>
        <dbReference type="Pfam" id="PF02852"/>
    </source>
</evidence>
<dbReference type="InterPro" id="IPR023753">
    <property type="entry name" value="FAD/NAD-binding_dom"/>
</dbReference>
<name>A0A919YNB1_9BACL</name>
<comment type="caution">
    <text evidence="19">The sequence shown here is derived from an EMBL/GenBank/DDBJ whole genome shotgun (WGS) entry which is preliminary data.</text>
</comment>
<evidence type="ECO:0000256" key="6">
    <source>
        <dbReference type="ARBA" id="ARBA00022630"/>
    </source>
</evidence>
<proteinExistence type="inferred from homology"/>
<evidence type="ECO:0000256" key="16">
    <source>
        <dbReference type="RuleBase" id="RU003692"/>
    </source>
</evidence>
<evidence type="ECO:0000256" key="14">
    <source>
        <dbReference type="PIRSR" id="PIRSR000350-3"/>
    </source>
</evidence>
<dbReference type="InterPro" id="IPR050151">
    <property type="entry name" value="Class-I_Pyr_Nuc-Dis_Oxidored"/>
</dbReference>
<dbReference type="PRINTS" id="PR00368">
    <property type="entry name" value="FADPNR"/>
</dbReference>
<dbReference type="PRINTS" id="PR00411">
    <property type="entry name" value="PNDRDTASEI"/>
</dbReference>
<dbReference type="GO" id="GO:0050660">
    <property type="term" value="F:flavin adenine dinucleotide binding"/>
    <property type="evidence" value="ECO:0007669"/>
    <property type="project" value="InterPro"/>
</dbReference>
<dbReference type="PIRSF" id="PIRSF000350">
    <property type="entry name" value="Mercury_reductase_MerA"/>
    <property type="match status" value="1"/>
</dbReference>
<evidence type="ECO:0000313" key="19">
    <source>
        <dbReference type="EMBL" id="GIP15224.1"/>
    </source>
</evidence>
<dbReference type="SUPFAM" id="SSF51905">
    <property type="entry name" value="FAD/NAD(P)-binding domain"/>
    <property type="match status" value="1"/>
</dbReference>
<dbReference type="PANTHER" id="PTHR22912:SF217">
    <property type="entry name" value="DIHYDROLIPOYL DEHYDROGENASE"/>
    <property type="match status" value="1"/>
</dbReference>
<dbReference type="InterPro" id="IPR036188">
    <property type="entry name" value="FAD/NAD-bd_sf"/>
</dbReference>
<organism evidence="19 20">
    <name type="scientific">Paenibacillus montaniterrae</name>
    <dbReference type="NCBI Taxonomy" id="429341"/>
    <lineage>
        <taxon>Bacteria</taxon>
        <taxon>Bacillati</taxon>
        <taxon>Bacillota</taxon>
        <taxon>Bacilli</taxon>
        <taxon>Bacillales</taxon>
        <taxon>Paenibacillaceae</taxon>
        <taxon>Paenibacillus</taxon>
    </lineage>
</organism>
<keyword evidence="14" id="KW-0547">Nucleotide-binding</keyword>
<comment type="catalytic activity">
    <reaction evidence="12 16">
        <text>N(6)-[(R)-dihydrolipoyl]-L-lysyl-[protein] + NAD(+) = N(6)-[(R)-lipoyl]-L-lysyl-[protein] + NADH + H(+)</text>
        <dbReference type="Rhea" id="RHEA:15045"/>
        <dbReference type="Rhea" id="RHEA-COMP:10474"/>
        <dbReference type="Rhea" id="RHEA-COMP:10475"/>
        <dbReference type="ChEBI" id="CHEBI:15378"/>
        <dbReference type="ChEBI" id="CHEBI:57540"/>
        <dbReference type="ChEBI" id="CHEBI:57945"/>
        <dbReference type="ChEBI" id="CHEBI:83099"/>
        <dbReference type="ChEBI" id="CHEBI:83100"/>
        <dbReference type="EC" id="1.8.1.4"/>
    </reaction>
</comment>
<keyword evidence="9 14" id="KW-0520">NAD</keyword>
<reference evidence="19" key="1">
    <citation type="submission" date="2021-03" db="EMBL/GenBank/DDBJ databases">
        <title>Antimicrobial resistance genes in bacteria isolated from Japanese honey, and their potential for conferring macrolide and lincosamide resistance in the American foulbrood pathogen Paenibacillus larvae.</title>
        <authorList>
            <person name="Okamoto M."/>
            <person name="Kumagai M."/>
            <person name="Kanamori H."/>
            <person name="Takamatsu D."/>
        </authorList>
    </citation>
    <scope>NUCLEOTIDE SEQUENCE</scope>
    <source>
        <strain evidence="19">J40TS1</strain>
    </source>
</reference>
<evidence type="ECO:0000256" key="2">
    <source>
        <dbReference type="ARBA" id="ARBA00007532"/>
    </source>
</evidence>
<comment type="subcellular location">
    <subcellularLocation>
        <location evidence="1">Cytoplasm</location>
    </subcellularLocation>
</comment>
<dbReference type="Pfam" id="PF07992">
    <property type="entry name" value="Pyr_redox_2"/>
    <property type="match status" value="1"/>
</dbReference>
<dbReference type="InterPro" id="IPR001100">
    <property type="entry name" value="Pyr_nuc-diS_OxRdtase"/>
</dbReference>
<evidence type="ECO:0000256" key="13">
    <source>
        <dbReference type="PIRSR" id="PIRSR000350-2"/>
    </source>
</evidence>
<dbReference type="InterPro" id="IPR006258">
    <property type="entry name" value="Lipoamide_DH"/>
</dbReference>
<sequence length="475" mass="49967">MAIQVDVAILGGGPGGYTAAIRAAQQGKSVAIVEMDKVGGTCLHRGCIPSKALLRSAEVYRTILTAADYGVELQADVSGFQFSSVQRVKQDKVTQLYKGLQGLMKRNGIQMIKGKARVIGPSIFSPRSGALAVELENGDMESVVGQQLIIATGSRPRNIAGLEPDGIRILSSDHALELDKLPDSMLIVGGGVIGVEWASLLHDFGVKVTIVELGARLLPGEDAEISLEMTRQLTKRGIRVLTSVQLEVDSFVATDQGFTISAQTAEGKVVLESSQMLVSIGRIANCDDIGLENTDVRIKNGVIAVNDFGQTSEPHIYAIGDVIGGVQLAHAAAHEGIIAADHICGKSVIPVAHHQIPRCIYSFPEIASYGYTEAAAIAAGYELKKAKVPFAAVGKAVVSGHTEGFVKVIADKATDDILGVHIIGEHATELISEAALSGWLNAAPWEVGAMVHPHPALSEAIAEAMLGVDGRSISL</sequence>
<accession>A0A919YNB1</accession>
<dbReference type="NCBIfam" id="TIGR01350">
    <property type="entry name" value="lipoamide_DH"/>
    <property type="match status" value="1"/>
</dbReference>
<dbReference type="InterPro" id="IPR012999">
    <property type="entry name" value="Pyr_OxRdtase_I_AS"/>
</dbReference>
<evidence type="ECO:0000256" key="4">
    <source>
        <dbReference type="ARBA" id="ARBA00016961"/>
    </source>
</evidence>
<dbReference type="FunFam" id="3.30.390.30:FF:000001">
    <property type="entry name" value="Dihydrolipoyl dehydrogenase"/>
    <property type="match status" value="1"/>
</dbReference>
<keyword evidence="10" id="KW-1015">Disulfide bond</keyword>
<dbReference type="PROSITE" id="PS00076">
    <property type="entry name" value="PYRIDINE_REDOX_1"/>
    <property type="match status" value="1"/>
</dbReference>
<feature type="binding site" evidence="14">
    <location>
        <begin position="189"/>
        <end position="196"/>
    </location>
    <ligand>
        <name>NAD(+)</name>
        <dbReference type="ChEBI" id="CHEBI:57540"/>
    </ligand>
</feature>
<dbReference type="EC" id="1.8.1.4" evidence="3 16"/>
<keyword evidence="6 16" id="KW-0285">Flavoprotein</keyword>
<evidence type="ECO:0000256" key="3">
    <source>
        <dbReference type="ARBA" id="ARBA00012608"/>
    </source>
</evidence>
<evidence type="ECO:0000256" key="1">
    <source>
        <dbReference type="ARBA" id="ARBA00004496"/>
    </source>
</evidence>
<dbReference type="SUPFAM" id="SSF55424">
    <property type="entry name" value="FAD/NAD-linked reductases, dimerisation (C-terminal) domain"/>
    <property type="match status" value="1"/>
</dbReference>
<gene>
    <name evidence="19" type="primary">bfmBC</name>
    <name evidence="19" type="ORF">J40TS1_08660</name>
</gene>
<dbReference type="GO" id="GO:0004148">
    <property type="term" value="F:dihydrolipoyl dehydrogenase (NADH) activity"/>
    <property type="evidence" value="ECO:0007669"/>
    <property type="project" value="UniProtKB-EC"/>
</dbReference>
<keyword evidence="8 16" id="KW-0560">Oxidoreductase</keyword>
<feature type="active site" description="Proton acceptor" evidence="13">
    <location>
        <position position="454"/>
    </location>
</feature>
<feature type="disulfide bond" description="Redox-active" evidence="15">
    <location>
        <begin position="42"/>
        <end position="47"/>
    </location>
</feature>
<protein>
    <recommendedName>
        <fullName evidence="4 16">Dihydrolipoyl dehydrogenase</fullName>
        <ecNumber evidence="3 16">1.8.1.4</ecNumber>
    </recommendedName>
</protein>
<feature type="domain" description="FAD/NAD(P)-binding" evidence="18">
    <location>
        <begin position="6"/>
        <end position="336"/>
    </location>
</feature>
<feature type="binding site" evidence="14">
    <location>
        <position position="281"/>
    </location>
    <ligand>
        <name>NAD(+)</name>
        <dbReference type="ChEBI" id="CHEBI:57540"/>
    </ligand>
</feature>
<evidence type="ECO:0000256" key="5">
    <source>
        <dbReference type="ARBA" id="ARBA00022490"/>
    </source>
</evidence>
<dbReference type="PANTHER" id="PTHR22912">
    <property type="entry name" value="DISULFIDE OXIDOREDUCTASE"/>
    <property type="match status" value="1"/>
</dbReference>
<evidence type="ECO:0000259" key="18">
    <source>
        <dbReference type="Pfam" id="PF07992"/>
    </source>
</evidence>
<evidence type="ECO:0000256" key="7">
    <source>
        <dbReference type="ARBA" id="ARBA00022827"/>
    </source>
</evidence>
<evidence type="ECO:0000256" key="15">
    <source>
        <dbReference type="PIRSR" id="PIRSR000350-4"/>
    </source>
</evidence>
<feature type="binding site" evidence="14">
    <location>
        <position position="51"/>
    </location>
    <ligand>
        <name>FAD</name>
        <dbReference type="ChEBI" id="CHEBI:57692"/>
    </ligand>
</feature>
<feature type="binding site" evidence="14">
    <location>
        <position position="212"/>
    </location>
    <ligand>
        <name>NAD(+)</name>
        <dbReference type="ChEBI" id="CHEBI:57540"/>
    </ligand>
</feature>
<evidence type="ECO:0000256" key="11">
    <source>
        <dbReference type="ARBA" id="ARBA00023284"/>
    </source>
</evidence>
<dbReference type="GO" id="GO:0005737">
    <property type="term" value="C:cytoplasm"/>
    <property type="evidence" value="ECO:0007669"/>
    <property type="project" value="UniProtKB-SubCell"/>
</dbReference>
<comment type="cofactor">
    <cofactor evidence="14 16">
        <name>FAD</name>
        <dbReference type="ChEBI" id="CHEBI:57692"/>
    </cofactor>
    <text evidence="14 16">Binds 1 FAD per subunit.</text>
</comment>
<keyword evidence="20" id="KW-1185">Reference proteome</keyword>
<dbReference type="EMBL" id="BOSE01000001">
    <property type="protein sequence ID" value="GIP15224.1"/>
    <property type="molecule type" value="Genomic_DNA"/>
</dbReference>
<dbReference type="GO" id="GO:0006103">
    <property type="term" value="P:2-oxoglutarate metabolic process"/>
    <property type="evidence" value="ECO:0007669"/>
    <property type="project" value="TreeGrafter"/>
</dbReference>
<evidence type="ECO:0000256" key="12">
    <source>
        <dbReference type="ARBA" id="ARBA00049187"/>
    </source>
</evidence>
<feature type="domain" description="Pyridine nucleotide-disulphide oxidoreductase dimerisation" evidence="17">
    <location>
        <begin position="356"/>
        <end position="464"/>
    </location>
</feature>
<evidence type="ECO:0000256" key="9">
    <source>
        <dbReference type="ARBA" id="ARBA00023027"/>
    </source>
</evidence>
<dbReference type="InterPro" id="IPR004099">
    <property type="entry name" value="Pyr_nucl-diS_OxRdtase_dimer"/>
</dbReference>
<keyword evidence="11 16" id="KW-0676">Redox-active center</keyword>
<feature type="binding site" evidence="14">
    <location>
        <begin position="152"/>
        <end position="154"/>
    </location>
    <ligand>
        <name>FAD</name>
        <dbReference type="ChEBI" id="CHEBI:57692"/>
    </ligand>
</feature>
<keyword evidence="5" id="KW-0963">Cytoplasm</keyword>
<feature type="binding site" evidence="14">
    <location>
        <position position="321"/>
    </location>
    <ligand>
        <name>FAD</name>
        <dbReference type="ChEBI" id="CHEBI:57692"/>
    </ligand>
</feature>
<evidence type="ECO:0000256" key="10">
    <source>
        <dbReference type="ARBA" id="ARBA00023157"/>
    </source>
</evidence>
<comment type="similarity">
    <text evidence="2 16">Belongs to the class-I pyridine nucleotide-disulfide oxidoreductase family.</text>
</comment>
<evidence type="ECO:0000256" key="8">
    <source>
        <dbReference type="ARBA" id="ARBA00023002"/>
    </source>
</evidence>